<reference evidence="1" key="1">
    <citation type="submission" date="2021-06" db="EMBL/GenBank/DDBJ databases">
        <authorList>
            <person name="Kallberg Y."/>
            <person name="Tangrot J."/>
            <person name="Rosling A."/>
        </authorList>
    </citation>
    <scope>NUCLEOTIDE SEQUENCE</scope>
    <source>
        <strain evidence="1">MA461A</strain>
    </source>
</reference>
<accession>A0ACA9RWI9</accession>
<protein>
    <submittedName>
        <fullName evidence="1">30253_t:CDS:1</fullName>
    </submittedName>
</protein>
<keyword evidence="2" id="KW-1185">Reference proteome</keyword>
<name>A0ACA9RWI9_9GLOM</name>
<dbReference type="Proteomes" id="UP000789920">
    <property type="component" value="Unassembled WGS sequence"/>
</dbReference>
<organism evidence="1 2">
    <name type="scientific">Racocetra persica</name>
    <dbReference type="NCBI Taxonomy" id="160502"/>
    <lineage>
        <taxon>Eukaryota</taxon>
        <taxon>Fungi</taxon>
        <taxon>Fungi incertae sedis</taxon>
        <taxon>Mucoromycota</taxon>
        <taxon>Glomeromycotina</taxon>
        <taxon>Glomeromycetes</taxon>
        <taxon>Diversisporales</taxon>
        <taxon>Gigasporaceae</taxon>
        <taxon>Racocetra</taxon>
    </lineage>
</organism>
<comment type="caution">
    <text evidence="1">The sequence shown here is derived from an EMBL/GenBank/DDBJ whole genome shotgun (WGS) entry which is preliminary data.</text>
</comment>
<gene>
    <name evidence="1" type="ORF">RPERSI_LOCUS23134</name>
</gene>
<sequence>TNKLLTLEKLNRRRPDIYTTTKCQVCQDKVKETRTHLASCKRQTSLWKRIQKVVIATAWKELKEEEKTRIPSYVLYTALFRKGEKEEIEMREALIKGLIPKKTQDRLMQLLIQRQDNNLQAQ</sequence>
<evidence type="ECO:0000313" key="2">
    <source>
        <dbReference type="Proteomes" id="UP000789920"/>
    </source>
</evidence>
<proteinExistence type="predicted"/>
<dbReference type="EMBL" id="CAJVQC010071557">
    <property type="protein sequence ID" value="CAG8810701.1"/>
    <property type="molecule type" value="Genomic_DNA"/>
</dbReference>
<feature type="non-terminal residue" evidence="1">
    <location>
        <position position="1"/>
    </location>
</feature>
<evidence type="ECO:0000313" key="1">
    <source>
        <dbReference type="EMBL" id="CAG8810701.1"/>
    </source>
</evidence>